<gene>
    <name evidence="2" type="ORF">DL762_002216</name>
</gene>
<name>A0ABY0HEA8_9PEZI</name>
<organism evidence="2 3">
    <name type="scientific">Monosporascus cannonballus</name>
    <dbReference type="NCBI Taxonomy" id="155416"/>
    <lineage>
        <taxon>Eukaryota</taxon>
        <taxon>Fungi</taxon>
        <taxon>Dikarya</taxon>
        <taxon>Ascomycota</taxon>
        <taxon>Pezizomycotina</taxon>
        <taxon>Sordariomycetes</taxon>
        <taxon>Xylariomycetidae</taxon>
        <taxon>Xylariales</taxon>
        <taxon>Xylariales incertae sedis</taxon>
        <taxon>Monosporascus</taxon>
    </lineage>
</organism>
<proteinExistence type="predicted"/>
<protein>
    <recommendedName>
        <fullName evidence="4">Chitin-binding type-1 domain-containing protein</fullName>
    </recommendedName>
</protein>
<evidence type="ECO:0000313" key="2">
    <source>
        <dbReference type="EMBL" id="RYO91490.1"/>
    </source>
</evidence>
<keyword evidence="3" id="KW-1185">Reference proteome</keyword>
<reference evidence="2 3" key="1">
    <citation type="submission" date="2018-06" db="EMBL/GenBank/DDBJ databases">
        <title>Complete Genomes of Monosporascus.</title>
        <authorList>
            <person name="Robinson A.J."/>
            <person name="Natvig D.O."/>
        </authorList>
    </citation>
    <scope>NUCLEOTIDE SEQUENCE [LARGE SCALE GENOMIC DNA]</scope>
    <source>
        <strain evidence="2 3">CBS 609.92</strain>
    </source>
</reference>
<dbReference type="CDD" id="cd11618">
    <property type="entry name" value="ChtBD1_1"/>
    <property type="match status" value="1"/>
</dbReference>
<dbReference type="Gene3D" id="3.30.60.10">
    <property type="entry name" value="Endochitinase-like"/>
    <property type="match status" value="1"/>
</dbReference>
<evidence type="ECO:0000256" key="1">
    <source>
        <dbReference type="ARBA" id="ARBA00022669"/>
    </source>
</evidence>
<dbReference type="EMBL" id="QJNS01000041">
    <property type="protein sequence ID" value="RYO91490.1"/>
    <property type="molecule type" value="Genomic_DNA"/>
</dbReference>
<evidence type="ECO:0008006" key="4">
    <source>
        <dbReference type="Google" id="ProtNLM"/>
    </source>
</evidence>
<dbReference type="Proteomes" id="UP000294003">
    <property type="component" value="Unassembled WGS sequence"/>
</dbReference>
<keyword evidence="1" id="KW-0147">Chitin-binding</keyword>
<evidence type="ECO:0000313" key="3">
    <source>
        <dbReference type="Proteomes" id="UP000294003"/>
    </source>
</evidence>
<accession>A0ABY0HEA8</accession>
<sequence length="265" mass="27540">MAKGKLHRRYLRPQQQKSVWHGYCCASSGKCGDGTGFCGTGCQPLYGNCTDSTVPSPPRPGDMGPAVVPTASYAPDRRSVIAALPVVGAATRRGTAILRLASRSSETVQKVASYRLMALAAAPTAISAWAPSMATAAPRVDGAVTPTATVWLAVRRNSVIAPETVTYRLTALAEAPRAIFVLGLGMATAALRPDGVVTRTAIASLAANMTSAHVLVVTSRLMALVGRTTVVKHASAQHSAAVALPEAIVATKSIIVLKGGKFYIY</sequence>
<dbReference type="InterPro" id="IPR036861">
    <property type="entry name" value="Endochitinase-like_sf"/>
</dbReference>
<comment type="caution">
    <text evidence="2">The sequence shown here is derived from an EMBL/GenBank/DDBJ whole genome shotgun (WGS) entry which is preliminary data.</text>
</comment>
<dbReference type="SUPFAM" id="SSF57016">
    <property type="entry name" value="Plant lectins/antimicrobial peptides"/>
    <property type="match status" value="1"/>
</dbReference>